<keyword evidence="2" id="KW-0732">Signal</keyword>
<feature type="disulfide bond" evidence="1">
    <location>
        <begin position="58"/>
        <end position="67"/>
    </location>
</feature>
<dbReference type="PANTHER" id="PTHR15854">
    <property type="entry name" value="THAP4 PROTEIN"/>
    <property type="match status" value="1"/>
</dbReference>
<dbReference type="InterPro" id="IPR003582">
    <property type="entry name" value="ShKT_dom"/>
</dbReference>
<protein>
    <recommendedName>
        <fullName evidence="7">ShKT domain-containing protein</fullName>
    </recommendedName>
</protein>
<feature type="signal peptide" evidence="2">
    <location>
        <begin position="1"/>
        <end position="20"/>
    </location>
</feature>
<evidence type="ECO:0000259" key="3">
    <source>
        <dbReference type="PROSITE" id="PS50026"/>
    </source>
</evidence>
<dbReference type="InterPro" id="IPR045165">
    <property type="entry name" value="Nitrobindin"/>
</dbReference>
<feature type="chain" id="PRO_5041924626" description="ShKT domain-containing protein" evidence="2">
    <location>
        <begin position="21"/>
        <end position="300"/>
    </location>
</feature>
<accession>A0AAF5RVQ3</accession>
<dbReference type="Pfam" id="PF08768">
    <property type="entry name" value="THAP4_heme-bd"/>
    <property type="match status" value="1"/>
</dbReference>
<organism evidence="5 6">
    <name type="scientific">Wuchereria bancrofti</name>
    <dbReference type="NCBI Taxonomy" id="6293"/>
    <lineage>
        <taxon>Eukaryota</taxon>
        <taxon>Metazoa</taxon>
        <taxon>Ecdysozoa</taxon>
        <taxon>Nematoda</taxon>
        <taxon>Chromadorea</taxon>
        <taxon>Rhabditida</taxon>
        <taxon>Spirurina</taxon>
        <taxon>Spiruromorpha</taxon>
        <taxon>Filarioidea</taxon>
        <taxon>Onchocercidae</taxon>
        <taxon>Wuchereria</taxon>
    </lineage>
</organism>
<evidence type="ECO:0000313" key="6">
    <source>
        <dbReference type="WBParaSite" id="mrna-Wban_05953"/>
    </source>
</evidence>
<feature type="domain" description="ShKT" evidence="4">
    <location>
        <begin position="71"/>
        <end position="108"/>
    </location>
</feature>
<comment type="caution">
    <text evidence="1">Lacks conserved residue(s) required for the propagation of feature annotation.</text>
</comment>
<name>A0AAF5RVQ3_WUCBA</name>
<evidence type="ECO:0000313" key="5">
    <source>
        <dbReference type="Proteomes" id="UP000093561"/>
    </source>
</evidence>
<reference evidence="5" key="2">
    <citation type="journal article" date="2016" name="Mol. Ecol.">
        <title>Population genomics of the filarial nematode parasite Wuchereria bancrofti from mosquitoes.</title>
        <authorList>
            <person name="Small S.T."/>
            <person name="Reimer L.J."/>
            <person name="Tisch D.J."/>
            <person name="King C.L."/>
            <person name="Christensen B.M."/>
            <person name="Siba P.M."/>
            <person name="Kazura J.W."/>
            <person name="Serre D."/>
            <person name="Zimmerman P.A."/>
        </authorList>
    </citation>
    <scope>NUCLEOTIDE SEQUENCE</scope>
    <source>
        <strain evidence="5">pt0022</strain>
    </source>
</reference>
<keyword evidence="1" id="KW-0245">EGF-like domain</keyword>
<evidence type="ECO:0000256" key="1">
    <source>
        <dbReference type="PROSITE-ProRule" id="PRU00076"/>
    </source>
</evidence>
<sequence>MYQTFLIIIVINYFYQILLAQPTQLEQEVIHFCDPSIPNACGLEGKCMRHLTGNRCRCQTGRMGIMCRRPCQDIYKSCKLWKEEDRCHWAKPILPFFEDNCAESCGSCQNNGQTLKNPLPPILEPISWIIGRWETETLAGDRFPISFEHPYKEILDISLTDVPMFDRPPVNVFIRAYTKEGSEYNEVGFMTGKPFRELTGFQEFNKSLNGNDQIAIEMVSNAGITTIEEGTLRNGKILLNLKYKRATPAAIHYLLKNSRRSFKLKNSNVLVEKTYMEYSNGTTQKWIKRYRRTKDYLMEY</sequence>
<dbReference type="Proteomes" id="UP000093561">
    <property type="component" value="Unassembled WGS sequence"/>
</dbReference>
<proteinExistence type="predicted"/>
<reference evidence="5" key="1">
    <citation type="submission" date="2015-03" db="EMBL/GenBank/DDBJ databases">
        <title>Wuchereria bancrofti Genome Sequencing Papua New Guinea Strain.</title>
        <authorList>
            <person name="Small S.T."/>
            <person name="Serre D."/>
            <person name="Zimmerman P.A."/>
        </authorList>
    </citation>
    <scope>NUCLEOTIDE SEQUENCE [LARGE SCALE GENOMIC DNA]</scope>
    <source>
        <strain evidence="5">pt0022</strain>
    </source>
</reference>
<dbReference type="SUPFAM" id="SSF50814">
    <property type="entry name" value="Lipocalins"/>
    <property type="match status" value="1"/>
</dbReference>
<dbReference type="InterPro" id="IPR012674">
    <property type="entry name" value="Calycin"/>
</dbReference>
<dbReference type="CDD" id="cd07828">
    <property type="entry name" value="lipocalin_heme-bd-THAP4-like"/>
    <property type="match status" value="1"/>
</dbReference>
<dbReference type="AlphaFoldDB" id="A0AAF5RVQ3"/>
<dbReference type="PROSITE" id="PS51670">
    <property type="entry name" value="SHKT"/>
    <property type="match status" value="1"/>
</dbReference>
<evidence type="ECO:0000256" key="2">
    <source>
        <dbReference type="SAM" id="SignalP"/>
    </source>
</evidence>
<dbReference type="PANTHER" id="PTHR15854:SF17">
    <property type="entry name" value="SHKT DOMAIN-CONTAINING PROTEIN"/>
    <property type="match status" value="1"/>
</dbReference>
<dbReference type="InterPro" id="IPR000742">
    <property type="entry name" value="EGF"/>
</dbReference>
<dbReference type="WBParaSite" id="mrna-Wban_05953">
    <property type="protein sequence ID" value="mrna-Wban_05953"/>
    <property type="gene ID" value="Wban_05953"/>
</dbReference>
<evidence type="ECO:0000259" key="4">
    <source>
        <dbReference type="PROSITE" id="PS51670"/>
    </source>
</evidence>
<evidence type="ECO:0008006" key="7">
    <source>
        <dbReference type="Google" id="ProtNLM"/>
    </source>
</evidence>
<keyword evidence="1" id="KW-1015">Disulfide bond</keyword>
<reference evidence="6" key="3">
    <citation type="submission" date="2024-02" db="UniProtKB">
        <authorList>
            <consortium name="WormBaseParasite"/>
        </authorList>
    </citation>
    <scope>IDENTIFICATION</scope>
    <source>
        <strain evidence="6">pt0022</strain>
    </source>
</reference>
<dbReference type="Gene3D" id="2.40.128.20">
    <property type="match status" value="1"/>
</dbReference>
<dbReference type="PROSITE" id="PS50026">
    <property type="entry name" value="EGF_3"/>
    <property type="match status" value="1"/>
</dbReference>
<dbReference type="InterPro" id="IPR014878">
    <property type="entry name" value="THAP4-like_heme-bd"/>
</dbReference>
<dbReference type="PROSITE" id="PS00022">
    <property type="entry name" value="EGF_1"/>
    <property type="match status" value="1"/>
</dbReference>
<feature type="domain" description="EGF-like" evidence="3">
    <location>
        <begin position="29"/>
        <end position="68"/>
    </location>
</feature>
<dbReference type="Pfam" id="PF01549">
    <property type="entry name" value="ShK"/>
    <property type="match status" value="1"/>
</dbReference>